<sequence>MHRELGPGLLESVYEVILAYELKKRGLSVNRQVSIPIEYHGIKFDEGFRADILVENRVIIELKSVESVNKAHKKQVLTYLRLTGYKLGYLLNFGEALMKDGISRIINGDIQ</sequence>
<dbReference type="NCBIfam" id="TIGR04256">
    <property type="entry name" value="GxxExxY"/>
    <property type="match status" value="1"/>
</dbReference>
<dbReference type="Gene3D" id="3.90.320.10">
    <property type="match status" value="1"/>
</dbReference>
<reference evidence="2" key="1">
    <citation type="journal article" date="2015" name="Genome Announc.">
        <title>Draft Genome Sequence of an Anaerobic Ammonium-Oxidizing Bacterium, "Candidatus Brocadia sinica".</title>
        <authorList>
            <person name="Oshiki M."/>
            <person name="Shinyako-Hata K."/>
            <person name="Satoh H."/>
            <person name="Okabe S."/>
        </authorList>
    </citation>
    <scope>NUCLEOTIDE SEQUENCE [LARGE SCALE GENOMIC DNA]</scope>
    <source>
        <strain evidence="2">JPN1</strain>
    </source>
</reference>
<dbReference type="InterPro" id="IPR011604">
    <property type="entry name" value="PDDEXK-like_dom_sf"/>
</dbReference>
<organism evidence="1 2">
    <name type="scientific">Candidatus Brocadia sinica JPN1</name>
    <dbReference type="NCBI Taxonomy" id="1197129"/>
    <lineage>
        <taxon>Bacteria</taxon>
        <taxon>Pseudomonadati</taxon>
        <taxon>Planctomycetota</taxon>
        <taxon>Candidatus Brocadiia</taxon>
        <taxon>Candidatus Brocadiales</taxon>
        <taxon>Candidatus Brocadiaceae</taxon>
        <taxon>Candidatus Brocadia</taxon>
    </lineage>
</organism>
<proteinExistence type="predicted"/>
<gene>
    <name evidence="1" type="ORF">BROSI_B0018</name>
</gene>
<dbReference type="Proteomes" id="UP000032309">
    <property type="component" value="Unassembled WGS sequence"/>
</dbReference>
<protein>
    <submittedName>
        <fullName evidence="1">Uncharacterized conserved protein</fullName>
    </submittedName>
</protein>
<name>A0ABQ0K3W2_9BACT</name>
<dbReference type="InterPro" id="IPR026350">
    <property type="entry name" value="GxxExxY"/>
</dbReference>
<dbReference type="EMBL" id="BAFN01000002">
    <property type="protein sequence ID" value="GAN35380.1"/>
    <property type="molecule type" value="Genomic_DNA"/>
</dbReference>
<evidence type="ECO:0000313" key="1">
    <source>
        <dbReference type="EMBL" id="GAN35380.1"/>
    </source>
</evidence>
<dbReference type="Pfam" id="PF13366">
    <property type="entry name" value="PDDEXK_3"/>
    <property type="match status" value="1"/>
</dbReference>
<accession>A0ABQ0K3W2</accession>
<comment type="caution">
    <text evidence="1">The sequence shown here is derived from an EMBL/GenBank/DDBJ whole genome shotgun (WGS) entry which is preliminary data.</text>
</comment>
<evidence type="ECO:0000313" key="2">
    <source>
        <dbReference type="Proteomes" id="UP000032309"/>
    </source>
</evidence>
<keyword evidence="2" id="KW-1185">Reference proteome</keyword>